<reference evidence="1" key="1">
    <citation type="submission" date="2021-09" db="EMBL/GenBank/DDBJ databases">
        <authorList>
            <consortium name="AG Swart"/>
            <person name="Singh M."/>
            <person name="Singh A."/>
            <person name="Seah K."/>
            <person name="Emmerich C."/>
        </authorList>
    </citation>
    <scope>NUCLEOTIDE SEQUENCE</scope>
    <source>
        <strain evidence="1">ATCC30299</strain>
    </source>
</reference>
<organism evidence="1 2">
    <name type="scientific">Blepharisma stoltei</name>
    <dbReference type="NCBI Taxonomy" id="1481888"/>
    <lineage>
        <taxon>Eukaryota</taxon>
        <taxon>Sar</taxon>
        <taxon>Alveolata</taxon>
        <taxon>Ciliophora</taxon>
        <taxon>Postciliodesmatophora</taxon>
        <taxon>Heterotrichea</taxon>
        <taxon>Heterotrichida</taxon>
        <taxon>Blepharismidae</taxon>
        <taxon>Blepharisma</taxon>
    </lineage>
</organism>
<accession>A0AAU9JPT1</accession>
<protein>
    <submittedName>
        <fullName evidence="1">Uncharacterized protein</fullName>
    </submittedName>
</protein>
<keyword evidence="2" id="KW-1185">Reference proteome</keyword>
<name>A0AAU9JPT1_9CILI</name>
<dbReference type="Proteomes" id="UP001162131">
    <property type="component" value="Unassembled WGS sequence"/>
</dbReference>
<proteinExistence type="predicted"/>
<gene>
    <name evidence="1" type="ORF">BSTOLATCC_MIC44357</name>
</gene>
<evidence type="ECO:0000313" key="2">
    <source>
        <dbReference type="Proteomes" id="UP001162131"/>
    </source>
</evidence>
<comment type="caution">
    <text evidence="1">The sequence shown here is derived from an EMBL/GenBank/DDBJ whole genome shotgun (WGS) entry which is preliminary data.</text>
</comment>
<evidence type="ECO:0000313" key="1">
    <source>
        <dbReference type="EMBL" id="CAG9327729.1"/>
    </source>
</evidence>
<sequence>MCLITQSPELCQHPECLFFYSAFAQGLFSFIQSSSFEHAYSIIDNQNTMLRMIINKNLETEILLNQVYVEAQQLAVFLSNPRHSEIVVEQSYDSSEVFRLLRSRSNFQYSLHLESTLPSVLFKERRFTLEVSLRNVSNEIVFLSSHTRFRVLLFTSDEEPRLLKCNISGKKILRGTTEAEISETGIVKFENMVINEVSSHYTNEVFLLVVICLSSSDIKPLVITDVNVKARTMQKKNQK</sequence>
<dbReference type="EMBL" id="CAJZBQ010000044">
    <property type="protein sequence ID" value="CAG9327729.1"/>
    <property type="molecule type" value="Genomic_DNA"/>
</dbReference>
<dbReference type="AlphaFoldDB" id="A0AAU9JPT1"/>